<dbReference type="Gene3D" id="3.40.30.120">
    <property type="match status" value="1"/>
</dbReference>
<evidence type="ECO:0000313" key="5">
    <source>
        <dbReference type="EMBL" id="MFC5219648.1"/>
    </source>
</evidence>
<keyword evidence="3" id="KW-0274">FAD</keyword>
<dbReference type="RefSeq" id="WP_380863591.1">
    <property type="nucleotide sequence ID" value="NZ_JBHSKM010000044.1"/>
</dbReference>
<evidence type="ECO:0000259" key="4">
    <source>
        <dbReference type="Pfam" id="PF01494"/>
    </source>
</evidence>
<name>A0ABW0CW08_STRCD</name>
<dbReference type="SUPFAM" id="SSF51905">
    <property type="entry name" value="FAD/NAD(P)-binding domain"/>
    <property type="match status" value="1"/>
</dbReference>
<dbReference type="InterPro" id="IPR002938">
    <property type="entry name" value="FAD-bd"/>
</dbReference>
<dbReference type="Gene3D" id="3.30.70.2450">
    <property type="match status" value="1"/>
</dbReference>
<evidence type="ECO:0000256" key="2">
    <source>
        <dbReference type="ARBA" id="ARBA00022630"/>
    </source>
</evidence>
<comment type="cofactor">
    <cofactor evidence="1">
        <name>FAD</name>
        <dbReference type="ChEBI" id="CHEBI:57692"/>
    </cofactor>
</comment>
<keyword evidence="5" id="KW-0560">Oxidoreductase</keyword>
<dbReference type="GO" id="GO:0004497">
    <property type="term" value="F:monooxygenase activity"/>
    <property type="evidence" value="ECO:0007669"/>
    <property type="project" value="UniProtKB-KW"/>
</dbReference>
<dbReference type="InterPro" id="IPR050641">
    <property type="entry name" value="RIFMO-like"/>
</dbReference>
<evidence type="ECO:0000256" key="3">
    <source>
        <dbReference type="ARBA" id="ARBA00022827"/>
    </source>
</evidence>
<evidence type="ECO:0000313" key="6">
    <source>
        <dbReference type="Proteomes" id="UP001596263"/>
    </source>
</evidence>
<comment type="caution">
    <text evidence="5">The sequence shown here is derived from an EMBL/GenBank/DDBJ whole genome shotgun (WGS) entry which is preliminary data.</text>
</comment>
<dbReference type="Pfam" id="PF21274">
    <property type="entry name" value="Rng_hyd_C"/>
    <property type="match status" value="1"/>
</dbReference>
<keyword evidence="2" id="KW-0285">Flavoprotein</keyword>
<sequence>MKQASSVRPVLVVGAGPTGLTAAVELSRLGVPVRIVDRSPGPSDTSKALAVQARTIELLEPRGVGEQMVRAGQLAGGTSIYGRGRKLATVRFQHIPGRLNSLLLLPQSQTERLLAERLRRQGGEVEWGTELVSFTQDDSDPKAGVRAVLKGAQGAEEDLDAEYLISAEGAHSSVRRRLGLPFEGSSLTQRYLLADLHLDSDIPEDEMSIFLATDGFLAVFPMGKSRFRLMATDPYAEAGDADTPALHDLQRVCDHVMPVPAHVSDMSWSSRFFINSRHLSTLRVGNVFLGGDAAHVHSPAGGQGMNTGIQDMINLCWKLALVRAGQARHALLDTYQSDRLPLISKLVRTTETATKAFNSTSSLVHGLITRVAPAALSTDRVQNKATMRLSQVGASYRGGPLAHGGGGHGRLRAGDRVPDADVILVSTYQSGTVTRLYELLDLGRLTLVSTDPDNDLRTLPAQLRPWQGVLAVRHIQVAADQPQLRGHDAQISADLAARPGLLLIRPDAYLAAAGDPALLADWLSTWFV</sequence>
<dbReference type="Proteomes" id="UP001596263">
    <property type="component" value="Unassembled WGS sequence"/>
</dbReference>
<protein>
    <submittedName>
        <fullName evidence="5">FAD-dependent monooxygenase</fullName>
    </submittedName>
</protein>
<feature type="domain" description="FAD-binding" evidence="4">
    <location>
        <begin position="9"/>
        <end position="349"/>
    </location>
</feature>
<accession>A0ABW0CW08</accession>
<organism evidence="5 6">
    <name type="scientific">Streptomyces coerulescens</name>
    <dbReference type="NCBI Taxonomy" id="29304"/>
    <lineage>
        <taxon>Bacteria</taxon>
        <taxon>Bacillati</taxon>
        <taxon>Actinomycetota</taxon>
        <taxon>Actinomycetes</taxon>
        <taxon>Kitasatosporales</taxon>
        <taxon>Streptomycetaceae</taxon>
        <taxon>Streptomyces</taxon>
    </lineage>
</organism>
<dbReference type="InterPro" id="IPR036188">
    <property type="entry name" value="FAD/NAD-bd_sf"/>
</dbReference>
<gene>
    <name evidence="5" type="ORF">ACFPQ9_38070</name>
</gene>
<keyword evidence="6" id="KW-1185">Reference proteome</keyword>
<dbReference type="PANTHER" id="PTHR43004:SF19">
    <property type="entry name" value="BINDING MONOOXYGENASE, PUTATIVE (JCVI)-RELATED"/>
    <property type="match status" value="1"/>
</dbReference>
<dbReference type="PANTHER" id="PTHR43004">
    <property type="entry name" value="TRK SYSTEM POTASSIUM UPTAKE PROTEIN"/>
    <property type="match status" value="1"/>
</dbReference>
<dbReference type="PRINTS" id="PR00420">
    <property type="entry name" value="RNGMNOXGNASE"/>
</dbReference>
<reference evidence="6" key="1">
    <citation type="journal article" date="2019" name="Int. J. Syst. Evol. Microbiol.">
        <title>The Global Catalogue of Microorganisms (GCM) 10K type strain sequencing project: providing services to taxonomists for standard genome sequencing and annotation.</title>
        <authorList>
            <consortium name="The Broad Institute Genomics Platform"/>
            <consortium name="The Broad Institute Genome Sequencing Center for Infectious Disease"/>
            <person name="Wu L."/>
            <person name="Ma J."/>
        </authorList>
    </citation>
    <scope>NUCLEOTIDE SEQUENCE [LARGE SCALE GENOMIC DNA]</scope>
    <source>
        <strain evidence="6">KCTC 42586</strain>
    </source>
</reference>
<keyword evidence="5" id="KW-0503">Monooxygenase</keyword>
<dbReference type="EMBL" id="JBHSKM010000044">
    <property type="protein sequence ID" value="MFC5219648.1"/>
    <property type="molecule type" value="Genomic_DNA"/>
</dbReference>
<dbReference type="Gene3D" id="3.50.50.60">
    <property type="entry name" value="FAD/NAD(P)-binding domain"/>
    <property type="match status" value="1"/>
</dbReference>
<proteinExistence type="predicted"/>
<evidence type="ECO:0000256" key="1">
    <source>
        <dbReference type="ARBA" id="ARBA00001974"/>
    </source>
</evidence>
<dbReference type="Pfam" id="PF01494">
    <property type="entry name" value="FAD_binding_3"/>
    <property type="match status" value="1"/>
</dbReference>